<dbReference type="Proteomes" id="UP000441717">
    <property type="component" value="Unassembled WGS sequence"/>
</dbReference>
<proteinExistence type="predicted"/>
<dbReference type="AlphaFoldDB" id="A0A6N7IM72"/>
<gene>
    <name evidence="1" type="ORF">GFC01_02055</name>
</gene>
<comment type="caution">
    <text evidence="1">The sequence shown here is derived from an EMBL/GenBank/DDBJ whole genome shotgun (WGS) entry which is preliminary data.</text>
</comment>
<evidence type="ECO:0000313" key="1">
    <source>
        <dbReference type="EMBL" id="MQL51072.1"/>
    </source>
</evidence>
<dbReference type="EMBL" id="WHYR01000003">
    <property type="protein sequence ID" value="MQL51072.1"/>
    <property type="molecule type" value="Genomic_DNA"/>
</dbReference>
<dbReference type="RefSeq" id="WP_152944982.1">
    <property type="nucleotide sequence ID" value="NZ_WHYR01000003.1"/>
</dbReference>
<accession>A0A6N7IM72</accession>
<name>A0A6N7IM72_9FIRM</name>
<protein>
    <recommendedName>
        <fullName evidence="3">Stage 0 sporulation protein A homolog</fullName>
    </recommendedName>
</protein>
<dbReference type="Gene3D" id="3.40.50.2300">
    <property type="match status" value="1"/>
</dbReference>
<reference evidence="1 2" key="1">
    <citation type="submission" date="2019-10" db="EMBL/GenBank/DDBJ databases">
        <title>Comparative genomics of sulfur disproportionating microorganisms.</title>
        <authorList>
            <person name="Ward L.M."/>
            <person name="Bertran E."/>
            <person name="Johnston D."/>
        </authorList>
    </citation>
    <scope>NUCLEOTIDE SEQUENCE [LARGE SCALE GENOMIC DNA]</scope>
    <source>
        <strain evidence="1 2">DSM 14055</strain>
    </source>
</reference>
<evidence type="ECO:0008006" key="3">
    <source>
        <dbReference type="Google" id="ProtNLM"/>
    </source>
</evidence>
<sequence length="252" mass="27901">MKKVLLAVEQNLAEEILANIQKIEPFNDGREWKFETCPNAEQLLKEPVPDVLVLSRNLPGIESFKLLEKVKKRFNKARIVLLVGNVNERSRAYMKKAESLGLRNFVKGELPGERPYIFTIALQKDYEEVAGMEPTDMASKQGDPYRSEDAGMPVPGDGQKKIIIALTCGGAWQSGKISLIKCRNLAEIKKRAKTADMILVSSRAKDAERFVKALRAAGVVVPVVAVGPYRMELINAGATGCVEEVDDALKFL</sequence>
<organism evidence="1 2">
    <name type="scientific">Desulfofundulus thermobenzoicus</name>
    <dbReference type="NCBI Taxonomy" id="29376"/>
    <lineage>
        <taxon>Bacteria</taxon>
        <taxon>Bacillati</taxon>
        <taxon>Bacillota</taxon>
        <taxon>Clostridia</taxon>
        <taxon>Eubacteriales</taxon>
        <taxon>Peptococcaceae</taxon>
        <taxon>Desulfofundulus</taxon>
    </lineage>
</organism>
<evidence type="ECO:0000313" key="2">
    <source>
        <dbReference type="Proteomes" id="UP000441717"/>
    </source>
</evidence>
<keyword evidence="2" id="KW-1185">Reference proteome</keyword>
<dbReference type="OrthoDB" id="1784519at2"/>